<feature type="domain" description="DUF3074" evidence="2">
    <location>
        <begin position="78"/>
        <end position="244"/>
    </location>
</feature>
<dbReference type="Pfam" id="PF11274">
    <property type="entry name" value="DUF3074"/>
    <property type="match status" value="1"/>
</dbReference>
<proteinExistence type="predicted"/>
<dbReference type="PANTHER" id="PTHR40370">
    <property type="entry name" value="EXPRESSED PROTEIN"/>
    <property type="match status" value="1"/>
</dbReference>
<sequence length="248" mass="27620">MTSTYIKSIPTPVESIPKSGPGLNAYLTDVIREADSLISTLVSPPRNPWSLQFKKHNKFVEVEVSSRDHQITEGAEYWFARRSIHEVGAEGDNAKDILQWADFKNLLFQNHFENEREYGPSVSRVDTLNIGWDVSGVAVPGWEIIKVGGYAIHHHLPWPLNPRVFPVLLILALAADTKEFMVISLPINIPLETKGTNTETKEPVTAIGLKDTVGQYVAVERVAFREPQTSDEKSSVTWSMATASGSEH</sequence>
<gene>
    <name evidence="3" type="ORF">TWF506_009690</name>
</gene>
<reference evidence="3 4" key="1">
    <citation type="submission" date="2019-10" db="EMBL/GenBank/DDBJ databases">
        <authorList>
            <person name="Palmer J.M."/>
        </authorList>
    </citation>
    <scope>NUCLEOTIDE SEQUENCE [LARGE SCALE GENOMIC DNA]</scope>
    <source>
        <strain evidence="3 4">TWF506</strain>
    </source>
</reference>
<name>A0AAN8NSV8_9PEZI</name>
<comment type="caution">
    <text evidence="3">The sequence shown here is derived from an EMBL/GenBank/DDBJ whole genome shotgun (WGS) entry which is preliminary data.</text>
</comment>
<evidence type="ECO:0000259" key="2">
    <source>
        <dbReference type="Pfam" id="PF11274"/>
    </source>
</evidence>
<feature type="compositionally biased region" description="Polar residues" evidence="1">
    <location>
        <begin position="235"/>
        <end position="248"/>
    </location>
</feature>
<dbReference type="AlphaFoldDB" id="A0AAN8NSV8"/>
<accession>A0AAN8NSV8</accession>
<dbReference type="InterPro" id="IPR024500">
    <property type="entry name" value="DUF3074"/>
</dbReference>
<evidence type="ECO:0000313" key="4">
    <source>
        <dbReference type="Proteomes" id="UP001307849"/>
    </source>
</evidence>
<feature type="region of interest" description="Disordered" evidence="1">
    <location>
        <begin position="228"/>
        <end position="248"/>
    </location>
</feature>
<dbReference type="EMBL" id="JAVHJM010000007">
    <property type="protein sequence ID" value="KAK6510587.1"/>
    <property type="molecule type" value="Genomic_DNA"/>
</dbReference>
<evidence type="ECO:0000256" key="1">
    <source>
        <dbReference type="SAM" id="MobiDB-lite"/>
    </source>
</evidence>
<protein>
    <recommendedName>
        <fullName evidence="2">DUF3074 domain-containing protein</fullName>
    </recommendedName>
</protein>
<dbReference type="Proteomes" id="UP001307849">
    <property type="component" value="Unassembled WGS sequence"/>
</dbReference>
<organism evidence="3 4">
    <name type="scientific">Arthrobotrys conoides</name>
    <dbReference type="NCBI Taxonomy" id="74498"/>
    <lineage>
        <taxon>Eukaryota</taxon>
        <taxon>Fungi</taxon>
        <taxon>Dikarya</taxon>
        <taxon>Ascomycota</taxon>
        <taxon>Pezizomycotina</taxon>
        <taxon>Orbiliomycetes</taxon>
        <taxon>Orbiliales</taxon>
        <taxon>Orbiliaceae</taxon>
        <taxon>Arthrobotrys</taxon>
    </lineage>
</organism>
<keyword evidence="4" id="KW-1185">Reference proteome</keyword>
<evidence type="ECO:0000313" key="3">
    <source>
        <dbReference type="EMBL" id="KAK6510587.1"/>
    </source>
</evidence>
<dbReference type="PANTHER" id="PTHR40370:SF1">
    <property type="entry name" value="DUF3074 DOMAIN-CONTAINING PROTEIN"/>
    <property type="match status" value="1"/>
</dbReference>